<dbReference type="OrthoDB" id="2964928at2"/>
<dbReference type="RefSeq" id="WP_131018230.1">
    <property type="nucleotide sequence ID" value="NZ_SIRE01000036.1"/>
</dbReference>
<dbReference type="SUPFAM" id="SSF57783">
    <property type="entry name" value="Zinc beta-ribbon"/>
    <property type="match status" value="1"/>
</dbReference>
<dbReference type="GO" id="GO:0005694">
    <property type="term" value="C:chromosome"/>
    <property type="evidence" value="ECO:0007669"/>
    <property type="project" value="InterPro"/>
</dbReference>
<name>A0A4Q9DHJ1_9BACL</name>
<dbReference type="GO" id="GO:0003916">
    <property type="term" value="F:DNA topoisomerase activity"/>
    <property type="evidence" value="ECO:0007669"/>
    <property type="project" value="InterPro"/>
</dbReference>
<proteinExistence type="predicted"/>
<gene>
    <name evidence="2" type="ORF">EYB31_34900</name>
</gene>
<organism evidence="2 3">
    <name type="scientific">Paenibacillus thalictri</name>
    <dbReference type="NCBI Taxonomy" id="2527873"/>
    <lineage>
        <taxon>Bacteria</taxon>
        <taxon>Bacillati</taxon>
        <taxon>Bacillota</taxon>
        <taxon>Bacilli</taxon>
        <taxon>Bacillales</taxon>
        <taxon>Paenibacillaceae</taxon>
        <taxon>Paenibacillus</taxon>
    </lineage>
</organism>
<evidence type="ECO:0000313" key="2">
    <source>
        <dbReference type="EMBL" id="TBL69768.1"/>
    </source>
</evidence>
<feature type="domain" description="DNA topoisomerase type IA zn finger" evidence="1">
    <location>
        <begin position="82"/>
        <end position="112"/>
    </location>
</feature>
<dbReference type="AlphaFoldDB" id="A0A4Q9DHJ1"/>
<dbReference type="Gene3D" id="3.30.65.10">
    <property type="entry name" value="Bacterial Topoisomerase I, domain 1"/>
    <property type="match status" value="1"/>
</dbReference>
<dbReference type="Proteomes" id="UP000293142">
    <property type="component" value="Unassembled WGS sequence"/>
</dbReference>
<protein>
    <recommendedName>
        <fullName evidence="1">DNA topoisomerase type IA zn finger domain-containing protein</fullName>
    </recommendedName>
</protein>
<accession>A0A4Q9DHJ1</accession>
<evidence type="ECO:0000313" key="3">
    <source>
        <dbReference type="Proteomes" id="UP000293142"/>
    </source>
</evidence>
<dbReference type="GO" id="GO:0003677">
    <property type="term" value="F:DNA binding"/>
    <property type="evidence" value="ECO:0007669"/>
    <property type="project" value="InterPro"/>
</dbReference>
<dbReference type="GO" id="GO:0006265">
    <property type="term" value="P:DNA topological change"/>
    <property type="evidence" value="ECO:0007669"/>
    <property type="project" value="InterPro"/>
</dbReference>
<dbReference type="EMBL" id="SIRE01000036">
    <property type="protein sequence ID" value="TBL69768.1"/>
    <property type="molecule type" value="Genomic_DNA"/>
</dbReference>
<dbReference type="InterPro" id="IPR013498">
    <property type="entry name" value="Topo_IA_Znf"/>
</dbReference>
<keyword evidence="3" id="KW-1185">Reference proteome</keyword>
<comment type="caution">
    <text evidence="2">The sequence shown here is derived from an EMBL/GenBank/DDBJ whole genome shotgun (WGS) entry which is preliminary data.</text>
</comment>
<dbReference type="Pfam" id="PF01396">
    <property type="entry name" value="Zn_ribbon_Top1"/>
    <property type="match status" value="1"/>
</dbReference>
<sequence length="113" mass="12925">MIAILRCLVTTSDLTNLAKKEAKQFKIDYWHGALVEQKLRAWGKWQMSNKPCSIEKRAETAAKSKVAKIKQEIAATRTVTCKCGTKKLKRKSRQGDEFLGCSNYPRCRYTRAI</sequence>
<evidence type="ECO:0000259" key="1">
    <source>
        <dbReference type="Pfam" id="PF01396"/>
    </source>
</evidence>
<reference evidence="2 3" key="1">
    <citation type="submission" date="2019-02" db="EMBL/GenBank/DDBJ databases">
        <title>Paenibacillus sp. nov., isolated from surface-sterilized tissue of Thalictrum simplex L.</title>
        <authorList>
            <person name="Tuo L."/>
        </authorList>
    </citation>
    <scope>NUCLEOTIDE SEQUENCE [LARGE SCALE GENOMIC DNA]</scope>
    <source>
        <strain evidence="2 3">N2SHLJ1</strain>
    </source>
</reference>